<dbReference type="InterPro" id="IPR010624">
    <property type="entry name" value="KaiC_dom"/>
</dbReference>
<evidence type="ECO:0000256" key="5">
    <source>
        <dbReference type="ARBA" id="ARBA00022777"/>
    </source>
</evidence>
<name>A0A1L3Q1I6_9EURY</name>
<dbReference type="PROSITE" id="PS51146">
    <property type="entry name" value="KAIC"/>
    <property type="match status" value="2"/>
</dbReference>
<evidence type="ECO:0000256" key="1">
    <source>
        <dbReference type="ARBA" id="ARBA00012513"/>
    </source>
</evidence>
<dbReference type="InterPro" id="IPR051347">
    <property type="entry name" value="Circadian_clock_KaiC-rel"/>
</dbReference>
<keyword evidence="2" id="KW-0597">Phosphoprotein</keyword>
<dbReference type="Gene3D" id="3.40.50.300">
    <property type="entry name" value="P-loop containing nucleotide triphosphate hydrolases"/>
    <property type="match status" value="2"/>
</dbReference>
<reference evidence="10 12" key="2">
    <citation type="submission" date="2016-10" db="EMBL/GenBank/DDBJ databases">
        <authorList>
            <person name="de Groot N.N."/>
        </authorList>
    </citation>
    <scope>NUCLEOTIDE SEQUENCE [LARGE SCALE GENOMIC DNA]</scope>
    <source>
        <strain evidence="10 12">Z-7982</strain>
    </source>
</reference>
<evidence type="ECO:0000313" key="8">
    <source>
        <dbReference type="EMBL" id="APH38738.1"/>
    </source>
</evidence>
<reference evidence="9 13" key="3">
    <citation type="submission" date="2018-10" db="EMBL/GenBank/DDBJ databases">
        <title>Cultivation of a novel Methanohalophilus strain from Kebrit Deep of the Red Sea and a genomic comparison of members of the genus Methanohalophilus.</title>
        <authorList>
            <person name="Guan Y."/>
            <person name="Ngugi D.K."/>
            <person name="Stingl U."/>
        </authorList>
    </citation>
    <scope>NUCLEOTIDE SEQUENCE [LARGE SCALE GENOMIC DNA]</scope>
    <source>
        <strain evidence="9 13">DSM 3094</strain>
    </source>
</reference>
<dbReference type="GO" id="GO:0005524">
    <property type="term" value="F:ATP binding"/>
    <property type="evidence" value="ECO:0007669"/>
    <property type="project" value="InterPro"/>
</dbReference>
<dbReference type="Proteomes" id="UP000198669">
    <property type="component" value="Unassembled WGS sequence"/>
</dbReference>
<keyword evidence="6" id="KW-0378">Hydrolase</keyword>
<organism evidence="8 11">
    <name type="scientific">Methanohalophilus halophilus</name>
    <dbReference type="NCBI Taxonomy" id="2177"/>
    <lineage>
        <taxon>Archaea</taxon>
        <taxon>Methanobacteriati</taxon>
        <taxon>Methanobacteriota</taxon>
        <taxon>Stenosarchaea group</taxon>
        <taxon>Methanomicrobia</taxon>
        <taxon>Methanosarcinales</taxon>
        <taxon>Methanosarcinaceae</taxon>
        <taxon>Methanohalophilus</taxon>
    </lineage>
</organism>
<evidence type="ECO:0000313" key="10">
    <source>
        <dbReference type="EMBL" id="SDW74943.1"/>
    </source>
</evidence>
<reference evidence="8 11" key="1">
    <citation type="submission" date="2016-10" db="EMBL/GenBank/DDBJ databases">
        <title>Methanohalophilus halophilus.</title>
        <authorList>
            <person name="L'haridon S."/>
        </authorList>
    </citation>
    <scope>NUCLEOTIDE SEQUENCE [LARGE SCALE GENOMIC DNA]</scope>
    <source>
        <strain evidence="8 11">Z-7982</strain>
    </source>
</reference>
<dbReference type="Proteomes" id="UP000186879">
    <property type="component" value="Chromosome"/>
</dbReference>
<evidence type="ECO:0000259" key="7">
    <source>
        <dbReference type="PROSITE" id="PS51146"/>
    </source>
</evidence>
<evidence type="ECO:0000313" key="9">
    <source>
        <dbReference type="EMBL" id="RNI07932.1"/>
    </source>
</evidence>
<protein>
    <recommendedName>
        <fullName evidence="1">non-specific serine/threonine protein kinase</fullName>
        <ecNumber evidence="1">2.7.11.1</ecNumber>
    </recommendedName>
</protein>
<evidence type="ECO:0000256" key="2">
    <source>
        <dbReference type="ARBA" id="ARBA00022553"/>
    </source>
</evidence>
<dbReference type="EMBL" id="RJJG01000006">
    <property type="protein sequence ID" value="RNI07932.1"/>
    <property type="molecule type" value="Genomic_DNA"/>
</dbReference>
<evidence type="ECO:0000256" key="6">
    <source>
        <dbReference type="ARBA" id="ARBA00022801"/>
    </source>
</evidence>
<dbReference type="InterPro" id="IPR030665">
    <property type="entry name" value="KaiC"/>
</dbReference>
<dbReference type="GO" id="GO:0004674">
    <property type="term" value="F:protein serine/threonine kinase activity"/>
    <property type="evidence" value="ECO:0007669"/>
    <property type="project" value="UniProtKB-EC"/>
</dbReference>
<dbReference type="InterPro" id="IPR014774">
    <property type="entry name" value="KaiC-like_dom"/>
</dbReference>
<feature type="domain" description="KaiC" evidence="7">
    <location>
        <begin position="2"/>
        <end position="233"/>
    </location>
</feature>
<dbReference type="InterPro" id="IPR027417">
    <property type="entry name" value="P-loop_NTPase"/>
</dbReference>
<evidence type="ECO:0000256" key="4">
    <source>
        <dbReference type="ARBA" id="ARBA00022737"/>
    </source>
</evidence>
<keyword evidence="5" id="KW-0418">Kinase</keyword>
<dbReference type="GO" id="GO:0016787">
    <property type="term" value="F:hydrolase activity"/>
    <property type="evidence" value="ECO:0007669"/>
    <property type="project" value="UniProtKB-KW"/>
</dbReference>
<feature type="domain" description="KaiC" evidence="7">
    <location>
        <begin position="234"/>
        <end position="455"/>
    </location>
</feature>
<gene>
    <name evidence="8" type="ORF">BHR79_04040</name>
    <name evidence="9" type="ORF">EFE40_08215</name>
    <name evidence="10" type="ORF">SAMN04515625_1566</name>
</gene>
<dbReference type="Proteomes" id="UP000267921">
    <property type="component" value="Unassembled WGS sequence"/>
</dbReference>
<dbReference type="KEGG" id="mhaz:BHR79_04040"/>
<dbReference type="SUPFAM" id="SSF52540">
    <property type="entry name" value="P-loop containing nucleoside triphosphate hydrolases"/>
    <property type="match status" value="2"/>
</dbReference>
<accession>A0A1L3Q1I6</accession>
<sequence>MQQVTTHIQGLDSILKGGWNCPSATLIAGVAGSGKTTFALQALCESAREGKVCLYVTSVNEPATIVNNFVSRLSHYDVSRISRGNIHQISIDIKTLDRGIYSFMWNLEDSIEKIKPKIIVIDPITIIGCSFDKNTRRRFYYEFFKRMKKWNSLVLVTGEMSEKEIEESTLGYVTDGIIHLTNKEERQQRNRYLEVLKLRGQEYIPGKHSFSITSEGITVLPWQDRISRREESKLLETGLCGLDYMLCGGLRVGSANYIGGPTGTGKTLMGIRYVNKGAEQDERGIIVSFNETKNDILNRAESAGMDLEKYIHTGNIEILQLSTNDFARHFHEIQQKVEKINATRIFVDDVEKHMKTMEGTSFIQHLVAKYKNANITLLMTGTISSGLPTIGEAGKNLHADSTIATCYVADKLHLKKGLIVLKNFNSKHKKEIHEINIGENGLEIKGILPLTDIIS</sequence>
<evidence type="ECO:0000313" key="11">
    <source>
        <dbReference type="Proteomes" id="UP000186879"/>
    </source>
</evidence>
<dbReference type="PIRSF" id="PIRSF039117">
    <property type="entry name" value="KaiC"/>
    <property type="match status" value="1"/>
</dbReference>
<evidence type="ECO:0000313" key="12">
    <source>
        <dbReference type="Proteomes" id="UP000198669"/>
    </source>
</evidence>
<dbReference type="EMBL" id="FNMU01000004">
    <property type="protein sequence ID" value="SDW74943.1"/>
    <property type="molecule type" value="Genomic_DNA"/>
</dbReference>
<evidence type="ECO:0000313" key="13">
    <source>
        <dbReference type="Proteomes" id="UP000267921"/>
    </source>
</evidence>
<dbReference type="OrthoDB" id="27015at2157"/>
<keyword evidence="4" id="KW-0677">Repeat</keyword>
<proteinExistence type="predicted"/>
<dbReference type="AlphaFoldDB" id="A0A1L3Q1I6"/>
<dbReference type="EMBL" id="CP017921">
    <property type="protein sequence ID" value="APH38738.1"/>
    <property type="molecule type" value="Genomic_DNA"/>
</dbReference>
<dbReference type="PANTHER" id="PTHR42926:SF1">
    <property type="entry name" value="CIRCADIAN CLOCK OSCILLATOR PROTEIN KAIC 1"/>
    <property type="match status" value="1"/>
</dbReference>
<dbReference type="PANTHER" id="PTHR42926">
    <property type="match status" value="1"/>
</dbReference>
<dbReference type="STRING" id="2177.BHR79_04040"/>
<dbReference type="Pfam" id="PF06745">
    <property type="entry name" value="ATPase"/>
    <property type="match status" value="2"/>
</dbReference>
<keyword evidence="3" id="KW-0808">Transferase</keyword>
<dbReference type="EC" id="2.7.11.1" evidence="1"/>
<keyword evidence="11" id="KW-1185">Reference proteome</keyword>
<dbReference type="RefSeq" id="WP_072561188.1">
    <property type="nucleotide sequence ID" value="NZ_CP017921.1"/>
</dbReference>
<evidence type="ECO:0000256" key="3">
    <source>
        <dbReference type="ARBA" id="ARBA00022679"/>
    </source>
</evidence>
<dbReference type="GeneID" id="30582906"/>